<evidence type="ECO:0000313" key="6">
    <source>
        <dbReference type="Proteomes" id="UP000285405"/>
    </source>
</evidence>
<comment type="caution">
    <text evidence="5">The sequence shown here is derived from an EMBL/GenBank/DDBJ whole genome shotgun (WGS) entry which is preliminary data.</text>
</comment>
<dbReference type="Pfam" id="PF00076">
    <property type="entry name" value="RRM_1"/>
    <property type="match status" value="1"/>
</dbReference>
<accession>A0A420HVX5</accession>
<evidence type="ECO:0000256" key="3">
    <source>
        <dbReference type="SAM" id="MobiDB-lite"/>
    </source>
</evidence>
<reference evidence="5 6" key="1">
    <citation type="journal article" date="2018" name="BMC Genomics">
        <title>Comparative genome analyses reveal sequence features reflecting distinct modes of host-adaptation between dicot and monocot powdery mildew.</title>
        <authorList>
            <person name="Wu Y."/>
            <person name="Ma X."/>
            <person name="Pan Z."/>
            <person name="Kale S.D."/>
            <person name="Song Y."/>
            <person name="King H."/>
            <person name="Zhang Q."/>
            <person name="Presley C."/>
            <person name="Deng X."/>
            <person name="Wei C.I."/>
            <person name="Xiao S."/>
        </authorList>
    </citation>
    <scope>NUCLEOTIDE SEQUENCE [LARGE SCALE GENOMIC DNA]</scope>
    <source>
        <strain evidence="5">UCSC1</strain>
    </source>
</reference>
<dbReference type="PROSITE" id="PS50102">
    <property type="entry name" value="RRM"/>
    <property type="match status" value="1"/>
</dbReference>
<dbReference type="OrthoDB" id="439808at2759"/>
<organism evidence="5 6">
    <name type="scientific">Golovinomyces cichoracearum</name>
    <dbReference type="NCBI Taxonomy" id="62708"/>
    <lineage>
        <taxon>Eukaryota</taxon>
        <taxon>Fungi</taxon>
        <taxon>Dikarya</taxon>
        <taxon>Ascomycota</taxon>
        <taxon>Pezizomycotina</taxon>
        <taxon>Leotiomycetes</taxon>
        <taxon>Erysiphales</taxon>
        <taxon>Erysiphaceae</taxon>
        <taxon>Golovinomyces</taxon>
    </lineage>
</organism>
<dbReference type="SMART" id="SM00360">
    <property type="entry name" value="RRM"/>
    <property type="match status" value="1"/>
</dbReference>
<evidence type="ECO:0000256" key="2">
    <source>
        <dbReference type="PROSITE-ProRule" id="PRU00176"/>
    </source>
</evidence>
<evidence type="ECO:0000313" key="5">
    <source>
        <dbReference type="EMBL" id="RKF61603.1"/>
    </source>
</evidence>
<evidence type="ECO:0000256" key="1">
    <source>
        <dbReference type="ARBA" id="ARBA00022884"/>
    </source>
</evidence>
<dbReference type="EMBL" id="MCBR01015491">
    <property type="protein sequence ID" value="RKF61603.1"/>
    <property type="molecule type" value="Genomic_DNA"/>
</dbReference>
<sequence>MSKLYVSGFSWRVDEQSLRERFEQIGPVEEVTVMRDRDTGQSRGFGFVRYKNEEDAERAIVEINFTRFDMNRIRVKSATQRGQGDYGARGNYGGYGDGGGGY</sequence>
<dbReference type="GO" id="GO:0003723">
    <property type="term" value="F:RNA binding"/>
    <property type="evidence" value="ECO:0007669"/>
    <property type="project" value="UniProtKB-UniRule"/>
</dbReference>
<dbReference type="SUPFAM" id="SSF54928">
    <property type="entry name" value="RNA-binding domain, RBD"/>
    <property type="match status" value="1"/>
</dbReference>
<feature type="domain" description="RRM" evidence="4">
    <location>
        <begin position="2"/>
        <end position="80"/>
    </location>
</feature>
<keyword evidence="1 2" id="KW-0694">RNA-binding</keyword>
<proteinExistence type="predicted"/>
<gene>
    <name evidence="5" type="ORF">GcC1_154006</name>
</gene>
<dbReference type="InterPro" id="IPR052462">
    <property type="entry name" value="SLIRP/GR-RBP-like"/>
</dbReference>
<dbReference type="Gene3D" id="3.30.70.330">
    <property type="match status" value="1"/>
</dbReference>
<dbReference type="InterPro" id="IPR000504">
    <property type="entry name" value="RRM_dom"/>
</dbReference>
<dbReference type="InterPro" id="IPR035979">
    <property type="entry name" value="RBD_domain_sf"/>
</dbReference>
<name>A0A420HVX5_9PEZI</name>
<evidence type="ECO:0000259" key="4">
    <source>
        <dbReference type="PROSITE" id="PS50102"/>
    </source>
</evidence>
<feature type="region of interest" description="Disordered" evidence="3">
    <location>
        <begin position="78"/>
        <end position="102"/>
    </location>
</feature>
<dbReference type="Proteomes" id="UP000285405">
    <property type="component" value="Unassembled WGS sequence"/>
</dbReference>
<protein>
    <submittedName>
        <fullName evidence="5">Glycine-rich RNA-binding protein 4, mitochondrial</fullName>
    </submittedName>
</protein>
<feature type="compositionally biased region" description="Gly residues" evidence="3">
    <location>
        <begin position="84"/>
        <end position="102"/>
    </location>
</feature>
<dbReference type="AlphaFoldDB" id="A0A420HVX5"/>
<dbReference type="PANTHER" id="PTHR48027">
    <property type="entry name" value="HETEROGENEOUS NUCLEAR RIBONUCLEOPROTEIN 87F-RELATED"/>
    <property type="match status" value="1"/>
</dbReference>
<dbReference type="InterPro" id="IPR012677">
    <property type="entry name" value="Nucleotide-bd_a/b_plait_sf"/>
</dbReference>